<dbReference type="InterPro" id="IPR013746">
    <property type="entry name" value="HMG_CoA_synt_C_dom"/>
</dbReference>
<dbReference type="Pfam" id="PF01154">
    <property type="entry name" value="HMG_CoA_synt_N"/>
    <property type="match status" value="1"/>
</dbReference>
<dbReference type="InterPro" id="IPR016039">
    <property type="entry name" value="Thiolase-like"/>
</dbReference>
<feature type="domain" description="Hydroxymethylglutaryl-coenzyme A synthase C-terminal" evidence="4">
    <location>
        <begin position="176"/>
        <end position="277"/>
    </location>
</feature>
<evidence type="ECO:0000256" key="2">
    <source>
        <dbReference type="ARBA" id="ARBA00022679"/>
    </source>
</evidence>
<comment type="caution">
    <text evidence="5">The sequence shown here is derived from an EMBL/GenBank/DDBJ whole genome shotgun (WGS) entry which is preliminary data.</text>
</comment>
<dbReference type="SUPFAM" id="SSF53901">
    <property type="entry name" value="Thiolase-like"/>
    <property type="match status" value="2"/>
</dbReference>
<dbReference type="Pfam" id="PF08540">
    <property type="entry name" value="HMG_CoA_synt_C"/>
    <property type="match status" value="2"/>
</dbReference>
<dbReference type="GO" id="GO:0006084">
    <property type="term" value="P:acetyl-CoA metabolic process"/>
    <property type="evidence" value="ECO:0007669"/>
    <property type="project" value="InterPro"/>
</dbReference>
<protein>
    <submittedName>
        <fullName evidence="5">Hydroxymethylglutaryl-CoA synthase</fullName>
    </submittedName>
</protein>
<dbReference type="CDD" id="cd00827">
    <property type="entry name" value="init_cond_enzymes"/>
    <property type="match status" value="1"/>
</dbReference>
<dbReference type="GO" id="GO:0004421">
    <property type="term" value="F:hydroxymethylglutaryl-CoA synthase activity"/>
    <property type="evidence" value="ECO:0007669"/>
    <property type="project" value="InterPro"/>
</dbReference>
<proteinExistence type="inferred from homology"/>
<comment type="similarity">
    <text evidence="1">Belongs to the thiolase-like superfamily. HMG-CoA synthase family.</text>
</comment>
<gene>
    <name evidence="5" type="ORF">Q664_22440</name>
</gene>
<dbReference type="PANTHER" id="PTHR43323">
    <property type="entry name" value="3-HYDROXY-3-METHYLGLUTARYL COENZYME A SYNTHASE"/>
    <property type="match status" value="1"/>
</dbReference>
<name>A0A084SSB1_9BACT</name>
<reference evidence="5 6" key="1">
    <citation type="submission" date="2014-07" db="EMBL/GenBank/DDBJ databases">
        <title>Draft Genome Sequence of Gephyronic Acid Producer, Cystobacter violaceus Strain Cb vi76.</title>
        <authorList>
            <person name="Stevens D.C."/>
            <person name="Young J."/>
            <person name="Carmichael R."/>
            <person name="Tan J."/>
            <person name="Taylor R.E."/>
        </authorList>
    </citation>
    <scope>NUCLEOTIDE SEQUENCE [LARGE SCALE GENOMIC DNA]</scope>
    <source>
        <strain evidence="5 6">Cb vi76</strain>
    </source>
</reference>
<feature type="domain" description="Hydroxymethylglutaryl-coenzyme A synthase C-terminal" evidence="4">
    <location>
        <begin position="289"/>
        <end position="388"/>
    </location>
</feature>
<evidence type="ECO:0000259" key="3">
    <source>
        <dbReference type="Pfam" id="PF01154"/>
    </source>
</evidence>
<dbReference type="AlphaFoldDB" id="A0A084SSB1"/>
<dbReference type="Gene3D" id="3.40.47.10">
    <property type="match status" value="2"/>
</dbReference>
<evidence type="ECO:0000256" key="1">
    <source>
        <dbReference type="ARBA" id="ARBA00007061"/>
    </source>
</evidence>
<evidence type="ECO:0000313" key="5">
    <source>
        <dbReference type="EMBL" id="KFA91346.1"/>
    </source>
</evidence>
<dbReference type="PANTHER" id="PTHR43323:SF2">
    <property type="entry name" value="HYDROXYMETHYLGLUTARYL-COA SYNTHASE"/>
    <property type="match status" value="1"/>
</dbReference>
<dbReference type="InterPro" id="IPR013528">
    <property type="entry name" value="HMG_CoA_synth_N"/>
</dbReference>
<dbReference type="Proteomes" id="UP000028547">
    <property type="component" value="Unassembled WGS sequence"/>
</dbReference>
<evidence type="ECO:0000259" key="4">
    <source>
        <dbReference type="Pfam" id="PF08540"/>
    </source>
</evidence>
<sequence length="417" mass="44077">MKKQVGIEALAIAVPRRYVDIEDLARARGVDPAKFTAGLGAKEMAVADPGEDSVSLAATAASRLIQRNGVEPSRVGMLVVGTETGVDHSKAVASHVQGLLKLPRTMRTFDTQHACYGGTAGLMAAAEWIASGAAAGRSAIVVCSDIARYGLNTAGEPTQGGGAVALLVSEQPDLLALDIGLNGVCSMDVYDFWRPLGRREAVVDGHYSISCYQDALAGAYRGWRERALAHEVVRWGDSLPGEQLARILYHVPFCKMARKAHTQLRLCDLEDAPGSQDSTPAAREEAAKSQASYEAQVASSLGLNARIGNVYTASLYLALAGLLHGEGAALAGKRVGLLSYGSGCVAEFYSGVVGEGAARRMAQADVEAVLAKRERVSVAEYERIMGLASDAPEPLTPAPGEFRLAEIREHRRIYAAG</sequence>
<accession>A0A084SSB1</accession>
<keyword evidence="2" id="KW-0808">Transferase</keyword>
<organism evidence="5 6">
    <name type="scientific">Archangium violaceum Cb vi76</name>
    <dbReference type="NCBI Taxonomy" id="1406225"/>
    <lineage>
        <taxon>Bacteria</taxon>
        <taxon>Pseudomonadati</taxon>
        <taxon>Myxococcota</taxon>
        <taxon>Myxococcia</taxon>
        <taxon>Myxococcales</taxon>
        <taxon>Cystobacterineae</taxon>
        <taxon>Archangiaceae</taxon>
        <taxon>Archangium</taxon>
    </lineage>
</organism>
<dbReference type="EMBL" id="JPMI01000146">
    <property type="protein sequence ID" value="KFA91346.1"/>
    <property type="molecule type" value="Genomic_DNA"/>
</dbReference>
<dbReference type="RefSeq" id="WP_043398894.1">
    <property type="nucleotide sequence ID" value="NZ_JPMI01000146.1"/>
</dbReference>
<evidence type="ECO:0000313" key="6">
    <source>
        <dbReference type="Proteomes" id="UP000028547"/>
    </source>
</evidence>
<feature type="domain" description="Hydroxymethylglutaryl-coenzyme A synthase N-terminal" evidence="3">
    <location>
        <begin position="3"/>
        <end position="169"/>
    </location>
</feature>